<dbReference type="EMBL" id="JARK01001588">
    <property type="protein sequence ID" value="EYB88075.1"/>
    <property type="molecule type" value="Genomic_DNA"/>
</dbReference>
<keyword evidence="2" id="KW-1133">Transmembrane helix</keyword>
<gene>
    <name evidence="3" type="primary">Acey_s0252.g202</name>
    <name evidence="3" type="ORF">Y032_0252g202</name>
</gene>
<keyword evidence="2" id="KW-0472">Membrane</keyword>
<feature type="transmembrane region" description="Helical" evidence="2">
    <location>
        <begin position="102"/>
        <end position="126"/>
    </location>
</feature>
<proteinExistence type="predicted"/>
<feature type="region of interest" description="Disordered" evidence="1">
    <location>
        <begin position="46"/>
        <end position="74"/>
    </location>
</feature>
<dbReference type="Proteomes" id="UP000024635">
    <property type="component" value="Unassembled WGS sequence"/>
</dbReference>
<keyword evidence="2" id="KW-0812">Transmembrane</keyword>
<reference evidence="4" key="1">
    <citation type="journal article" date="2015" name="Nat. Genet.">
        <title>The genome and transcriptome of the zoonotic hookworm Ancylostoma ceylanicum identify infection-specific gene families.</title>
        <authorList>
            <person name="Schwarz E.M."/>
            <person name="Hu Y."/>
            <person name="Antoshechkin I."/>
            <person name="Miller M.M."/>
            <person name="Sternberg P.W."/>
            <person name="Aroian R.V."/>
        </authorList>
    </citation>
    <scope>NUCLEOTIDE SEQUENCE</scope>
    <source>
        <strain evidence="4">HY135</strain>
    </source>
</reference>
<protein>
    <submittedName>
        <fullName evidence="3">Uncharacterized protein</fullName>
    </submittedName>
</protein>
<dbReference type="AlphaFoldDB" id="A0A016SBT6"/>
<keyword evidence="4" id="KW-1185">Reference proteome</keyword>
<name>A0A016SBT6_9BILA</name>
<accession>A0A016SBT6</accession>
<evidence type="ECO:0000256" key="2">
    <source>
        <dbReference type="SAM" id="Phobius"/>
    </source>
</evidence>
<sequence>MAALHLHLQHCPVGSMLHLGGIRRKRGWLEKYQEDKETTKNGFTTTTEQDVSEGQHTRNGHLPVIPKSTKPTPGGEHAIAGGDMKGSSKVAAHGQSSSSSTLFIILAVVVAVVVILIVAAVVYVFMMKKRKAKKRLHAALDEEERLRQERDLSVANENADRGEVVSTFDSIENITDVGLLGFAAEFAWCENSKKLKKKVAKRVPSIVHRSNIM</sequence>
<comment type="caution">
    <text evidence="3">The sequence shown here is derived from an EMBL/GenBank/DDBJ whole genome shotgun (WGS) entry which is preliminary data.</text>
</comment>
<organism evidence="3 4">
    <name type="scientific">Ancylostoma ceylanicum</name>
    <dbReference type="NCBI Taxonomy" id="53326"/>
    <lineage>
        <taxon>Eukaryota</taxon>
        <taxon>Metazoa</taxon>
        <taxon>Ecdysozoa</taxon>
        <taxon>Nematoda</taxon>
        <taxon>Chromadorea</taxon>
        <taxon>Rhabditida</taxon>
        <taxon>Rhabditina</taxon>
        <taxon>Rhabditomorpha</taxon>
        <taxon>Strongyloidea</taxon>
        <taxon>Ancylostomatidae</taxon>
        <taxon>Ancylostomatinae</taxon>
        <taxon>Ancylostoma</taxon>
    </lineage>
</organism>
<evidence type="ECO:0000256" key="1">
    <source>
        <dbReference type="SAM" id="MobiDB-lite"/>
    </source>
</evidence>
<evidence type="ECO:0000313" key="3">
    <source>
        <dbReference type="EMBL" id="EYB88075.1"/>
    </source>
</evidence>
<evidence type="ECO:0000313" key="4">
    <source>
        <dbReference type="Proteomes" id="UP000024635"/>
    </source>
</evidence>